<dbReference type="CDD" id="cd14275">
    <property type="entry name" value="UBA_EF-Ts"/>
    <property type="match status" value="1"/>
</dbReference>
<dbReference type="GO" id="GO:0005737">
    <property type="term" value="C:cytoplasm"/>
    <property type="evidence" value="ECO:0007669"/>
    <property type="project" value="UniProtKB-SubCell"/>
</dbReference>
<evidence type="ECO:0000313" key="10">
    <source>
        <dbReference type="EMBL" id="KYH32137.1"/>
    </source>
</evidence>
<dbReference type="Proteomes" id="UP000075670">
    <property type="component" value="Unassembled WGS sequence"/>
</dbReference>
<dbReference type="AlphaFoldDB" id="A0A151AXK7"/>
<dbReference type="Gene3D" id="1.10.286.20">
    <property type="match status" value="1"/>
</dbReference>
<keyword evidence="6" id="KW-0963">Cytoplasm</keyword>
<dbReference type="InterPro" id="IPR018101">
    <property type="entry name" value="Transl_elong_Ts_CS"/>
</dbReference>
<evidence type="ECO:0000256" key="4">
    <source>
        <dbReference type="ARBA" id="ARBA00022917"/>
    </source>
</evidence>
<name>A0A151AXK7_9FIRM</name>
<comment type="similarity">
    <text evidence="1 6 7">Belongs to the EF-Ts family.</text>
</comment>
<comment type="subcellular location">
    <subcellularLocation>
        <location evidence="6 8">Cytoplasm</location>
    </subcellularLocation>
</comment>
<accession>A0A151AXK7</accession>
<comment type="caution">
    <text evidence="10">The sequence shown here is derived from an EMBL/GenBank/DDBJ whole genome shotgun (WGS) entry which is preliminary data.</text>
</comment>
<evidence type="ECO:0000259" key="9">
    <source>
        <dbReference type="Pfam" id="PF00889"/>
    </source>
</evidence>
<dbReference type="Gene3D" id="1.10.8.10">
    <property type="entry name" value="DNA helicase RuvA subunit, C-terminal domain"/>
    <property type="match status" value="1"/>
</dbReference>
<dbReference type="PROSITE" id="PS01127">
    <property type="entry name" value="EF_TS_2"/>
    <property type="match status" value="1"/>
</dbReference>
<dbReference type="EMBL" id="LTBC01000005">
    <property type="protein sequence ID" value="KYH32137.1"/>
    <property type="molecule type" value="Genomic_DNA"/>
</dbReference>
<dbReference type="FunFam" id="1.10.8.10:FF:000001">
    <property type="entry name" value="Elongation factor Ts"/>
    <property type="match status" value="1"/>
</dbReference>
<dbReference type="PANTHER" id="PTHR11741">
    <property type="entry name" value="ELONGATION FACTOR TS"/>
    <property type="match status" value="1"/>
</dbReference>
<dbReference type="InterPro" id="IPR014039">
    <property type="entry name" value="Transl_elong_EFTs/EF1B_dimer"/>
</dbReference>
<dbReference type="InterPro" id="IPR009060">
    <property type="entry name" value="UBA-like_sf"/>
</dbReference>
<evidence type="ECO:0000256" key="2">
    <source>
        <dbReference type="ARBA" id="ARBA00016956"/>
    </source>
</evidence>
<feature type="domain" description="Translation elongation factor EFTs/EF1B dimerisation" evidence="9">
    <location>
        <begin position="48"/>
        <end position="196"/>
    </location>
</feature>
<dbReference type="PANTHER" id="PTHR11741:SF0">
    <property type="entry name" value="ELONGATION FACTOR TS, MITOCHONDRIAL"/>
    <property type="match status" value="1"/>
</dbReference>
<reference evidence="10 11" key="1">
    <citation type="submission" date="2016-02" db="EMBL/GenBank/DDBJ databases">
        <title>Genome sequence of Moorella mulderi DSM 14980.</title>
        <authorList>
            <person name="Poehlein A."/>
            <person name="Daniel R."/>
        </authorList>
    </citation>
    <scope>NUCLEOTIDE SEQUENCE [LARGE SCALE GENOMIC DNA]</scope>
    <source>
        <strain evidence="10 11">DSM 14980</strain>
    </source>
</reference>
<dbReference type="SUPFAM" id="SSF46934">
    <property type="entry name" value="UBA-like"/>
    <property type="match status" value="1"/>
</dbReference>
<feature type="region of interest" description="Involved in Mg(2+) ion dislocation from EF-Tu" evidence="6">
    <location>
        <begin position="80"/>
        <end position="83"/>
    </location>
</feature>
<keyword evidence="11" id="KW-1185">Reference proteome</keyword>
<sequence length="203" mass="22544">MISAADVKELRNRTGAGMMDCKKALEESGGDMEQAIEYLRKKGLATAAKRAGKIASEGLVHAYIHGGGRIGVLIEVNCETDFVAKTEAFQDLVHNLAMQVAASRPEYVAREDVPEEVLAKEKEILRAQALNEGKPEKVIDKIVAGRLEKFFQDNCLLEQPFIKDMDRTVQDLINEAVAKLGEKIVIRRFVRYEVGEGIKAEEK</sequence>
<organism evidence="10 11">
    <name type="scientific">Moorella mulderi DSM 14980</name>
    <dbReference type="NCBI Taxonomy" id="1122241"/>
    <lineage>
        <taxon>Bacteria</taxon>
        <taxon>Bacillati</taxon>
        <taxon>Bacillota</taxon>
        <taxon>Clostridia</taxon>
        <taxon>Neomoorellales</taxon>
        <taxon>Neomoorellaceae</taxon>
        <taxon>Neomoorella</taxon>
    </lineage>
</organism>
<dbReference type="OrthoDB" id="9808348at2"/>
<evidence type="ECO:0000256" key="1">
    <source>
        <dbReference type="ARBA" id="ARBA00005532"/>
    </source>
</evidence>
<dbReference type="Pfam" id="PF00889">
    <property type="entry name" value="EF_TS"/>
    <property type="match status" value="1"/>
</dbReference>
<comment type="function">
    <text evidence="5 6 7">Associates with the EF-Tu.GDP complex and induces the exchange of GDP to GTP. It remains bound to the aminoacyl-tRNA.EF-Tu.GTP complex up to the GTP hydrolysis stage on the ribosome.</text>
</comment>
<dbReference type="RefSeq" id="WP_062283976.1">
    <property type="nucleotide sequence ID" value="NZ_LTBC01000005.1"/>
</dbReference>
<evidence type="ECO:0000256" key="3">
    <source>
        <dbReference type="ARBA" id="ARBA00022768"/>
    </source>
</evidence>
<evidence type="ECO:0000256" key="8">
    <source>
        <dbReference type="RuleBase" id="RU000643"/>
    </source>
</evidence>
<evidence type="ECO:0000313" key="11">
    <source>
        <dbReference type="Proteomes" id="UP000075670"/>
    </source>
</evidence>
<proteinExistence type="inferred from homology"/>
<dbReference type="Gene3D" id="3.30.479.20">
    <property type="entry name" value="Elongation factor Ts, dimerisation domain"/>
    <property type="match status" value="1"/>
</dbReference>
<evidence type="ECO:0000256" key="6">
    <source>
        <dbReference type="HAMAP-Rule" id="MF_00050"/>
    </source>
</evidence>
<dbReference type="FunFam" id="1.10.286.20:FF:000001">
    <property type="entry name" value="Elongation factor Ts"/>
    <property type="match status" value="1"/>
</dbReference>
<keyword evidence="4 6" id="KW-0648">Protein biosynthesis</keyword>
<dbReference type="HAMAP" id="MF_00050">
    <property type="entry name" value="EF_Ts"/>
    <property type="match status" value="1"/>
</dbReference>
<protein>
    <recommendedName>
        <fullName evidence="2 6">Elongation factor Ts</fullName>
        <shortName evidence="6">EF-Ts</shortName>
    </recommendedName>
</protein>
<evidence type="ECO:0000256" key="5">
    <source>
        <dbReference type="ARBA" id="ARBA00025453"/>
    </source>
</evidence>
<dbReference type="InterPro" id="IPR036402">
    <property type="entry name" value="EF-Ts_dimer_sf"/>
</dbReference>
<keyword evidence="3 6" id="KW-0251">Elongation factor</keyword>
<dbReference type="NCBIfam" id="TIGR00116">
    <property type="entry name" value="tsf"/>
    <property type="match status" value="2"/>
</dbReference>
<evidence type="ECO:0000256" key="7">
    <source>
        <dbReference type="RuleBase" id="RU000642"/>
    </source>
</evidence>
<dbReference type="SUPFAM" id="SSF54713">
    <property type="entry name" value="Elongation factor Ts (EF-Ts), dimerisation domain"/>
    <property type="match status" value="1"/>
</dbReference>
<dbReference type="GO" id="GO:0003746">
    <property type="term" value="F:translation elongation factor activity"/>
    <property type="evidence" value="ECO:0007669"/>
    <property type="project" value="UniProtKB-UniRule"/>
</dbReference>
<dbReference type="InterPro" id="IPR001816">
    <property type="entry name" value="Transl_elong_EFTs/EF1B"/>
</dbReference>
<dbReference type="PROSITE" id="PS01126">
    <property type="entry name" value="EF_TS_1"/>
    <property type="match status" value="1"/>
</dbReference>
<dbReference type="PATRIC" id="fig|1122241.3.peg.1809"/>
<gene>
    <name evidence="6 10" type="primary">tsf</name>
    <name evidence="10" type="ORF">MOMUL_17120</name>
</gene>